<evidence type="ECO:0000259" key="10">
    <source>
        <dbReference type="Pfam" id="PF02518"/>
    </source>
</evidence>
<proteinExistence type="predicted"/>
<keyword evidence="9" id="KW-0472">Membrane</keyword>
<feature type="transmembrane region" description="Helical" evidence="9">
    <location>
        <begin position="17"/>
        <end position="36"/>
    </location>
</feature>
<evidence type="ECO:0000256" key="5">
    <source>
        <dbReference type="ARBA" id="ARBA00022741"/>
    </source>
</evidence>
<dbReference type="GO" id="GO:0016301">
    <property type="term" value="F:kinase activity"/>
    <property type="evidence" value="ECO:0007669"/>
    <property type="project" value="UniProtKB-KW"/>
</dbReference>
<feature type="transmembrane region" description="Helical" evidence="9">
    <location>
        <begin position="65"/>
        <end position="81"/>
    </location>
</feature>
<dbReference type="Gene3D" id="3.30.565.10">
    <property type="entry name" value="Histidine kinase-like ATPase, C-terminal domain"/>
    <property type="match status" value="1"/>
</dbReference>
<keyword evidence="8" id="KW-0902">Two-component regulatory system</keyword>
<dbReference type="InterPro" id="IPR011712">
    <property type="entry name" value="Sig_transdc_His_kin_sub3_dim/P"/>
</dbReference>
<feature type="domain" description="DUF7134" evidence="12">
    <location>
        <begin position="12"/>
        <end position="160"/>
    </location>
</feature>
<dbReference type="CDD" id="cd16917">
    <property type="entry name" value="HATPase_UhpB-NarQ-NarX-like"/>
    <property type="match status" value="1"/>
</dbReference>
<evidence type="ECO:0000256" key="7">
    <source>
        <dbReference type="ARBA" id="ARBA00022840"/>
    </source>
</evidence>
<protein>
    <recommendedName>
        <fullName evidence="2">histidine kinase</fullName>
        <ecNumber evidence="2">2.7.13.3</ecNumber>
    </recommendedName>
</protein>
<evidence type="ECO:0000259" key="12">
    <source>
        <dbReference type="Pfam" id="PF23539"/>
    </source>
</evidence>
<dbReference type="Gene3D" id="1.20.5.1930">
    <property type="match status" value="1"/>
</dbReference>
<evidence type="ECO:0000313" key="14">
    <source>
        <dbReference type="Proteomes" id="UP001500655"/>
    </source>
</evidence>
<comment type="caution">
    <text evidence="13">The sequence shown here is derived from an EMBL/GenBank/DDBJ whole genome shotgun (WGS) entry which is preliminary data.</text>
</comment>
<dbReference type="Pfam" id="PF02518">
    <property type="entry name" value="HATPase_c"/>
    <property type="match status" value="1"/>
</dbReference>
<dbReference type="InterPro" id="IPR003594">
    <property type="entry name" value="HATPase_dom"/>
</dbReference>
<dbReference type="RefSeq" id="WP_344087173.1">
    <property type="nucleotide sequence ID" value="NZ_BAAALS010000034.1"/>
</dbReference>
<keyword evidence="5" id="KW-0547">Nucleotide-binding</keyword>
<evidence type="ECO:0000259" key="11">
    <source>
        <dbReference type="Pfam" id="PF07730"/>
    </source>
</evidence>
<dbReference type="PANTHER" id="PTHR24421">
    <property type="entry name" value="NITRATE/NITRITE SENSOR PROTEIN NARX-RELATED"/>
    <property type="match status" value="1"/>
</dbReference>
<evidence type="ECO:0000256" key="6">
    <source>
        <dbReference type="ARBA" id="ARBA00022777"/>
    </source>
</evidence>
<feature type="domain" description="Signal transduction histidine kinase subgroup 3 dimerisation and phosphoacceptor" evidence="11">
    <location>
        <begin position="196"/>
        <end position="260"/>
    </location>
</feature>
<dbReference type="SUPFAM" id="SSF55874">
    <property type="entry name" value="ATPase domain of HSP90 chaperone/DNA topoisomerase II/histidine kinase"/>
    <property type="match status" value="1"/>
</dbReference>
<keyword evidence="6 13" id="KW-0418">Kinase</keyword>
<dbReference type="PANTHER" id="PTHR24421:SF10">
    <property type="entry name" value="NITRATE_NITRITE SENSOR PROTEIN NARQ"/>
    <property type="match status" value="1"/>
</dbReference>
<feature type="transmembrane region" description="Helical" evidence="9">
    <location>
        <begin position="110"/>
        <end position="130"/>
    </location>
</feature>
<evidence type="ECO:0000256" key="8">
    <source>
        <dbReference type="ARBA" id="ARBA00023012"/>
    </source>
</evidence>
<keyword evidence="14" id="KW-1185">Reference proteome</keyword>
<evidence type="ECO:0000256" key="2">
    <source>
        <dbReference type="ARBA" id="ARBA00012438"/>
    </source>
</evidence>
<reference evidence="13 14" key="1">
    <citation type="journal article" date="2019" name="Int. J. Syst. Evol. Microbiol.">
        <title>The Global Catalogue of Microorganisms (GCM) 10K type strain sequencing project: providing services to taxonomists for standard genome sequencing and annotation.</title>
        <authorList>
            <consortium name="The Broad Institute Genomics Platform"/>
            <consortium name="The Broad Institute Genome Sequencing Center for Infectious Disease"/>
            <person name="Wu L."/>
            <person name="Ma J."/>
        </authorList>
    </citation>
    <scope>NUCLEOTIDE SEQUENCE [LARGE SCALE GENOMIC DNA]</scope>
    <source>
        <strain evidence="13 14">JCM 13249</strain>
    </source>
</reference>
<keyword evidence="9" id="KW-0812">Transmembrane</keyword>
<keyword evidence="3" id="KW-0597">Phosphoprotein</keyword>
<evidence type="ECO:0000256" key="1">
    <source>
        <dbReference type="ARBA" id="ARBA00000085"/>
    </source>
</evidence>
<keyword evidence="9" id="KW-1133">Transmembrane helix</keyword>
<dbReference type="EC" id="2.7.13.3" evidence="2"/>
<evidence type="ECO:0000256" key="3">
    <source>
        <dbReference type="ARBA" id="ARBA00022553"/>
    </source>
</evidence>
<dbReference type="Pfam" id="PF07730">
    <property type="entry name" value="HisKA_3"/>
    <property type="match status" value="1"/>
</dbReference>
<name>A0ABN2L4A4_9ACTN</name>
<dbReference type="Pfam" id="PF23539">
    <property type="entry name" value="DUF7134"/>
    <property type="match status" value="1"/>
</dbReference>
<dbReference type="InterPro" id="IPR050482">
    <property type="entry name" value="Sensor_HK_TwoCompSys"/>
</dbReference>
<dbReference type="Proteomes" id="UP001500655">
    <property type="component" value="Unassembled WGS sequence"/>
</dbReference>
<feature type="transmembrane region" description="Helical" evidence="9">
    <location>
        <begin position="136"/>
        <end position="157"/>
    </location>
</feature>
<dbReference type="InterPro" id="IPR036890">
    <property type="entry name" value="HATPase_C_sf"/>
</dbReference>
<dbReference type="EMBL" id="BAAALS010000034">
    <property type="protein sequence ID" value="GAA1773124.1"/>
    <property type="molecule type" value="Genomic_DNA"/>
</dbReference>
<accession>A0ABN2L4A4</accession>
<evidence type="ECO:0000256" key="4">
    <source>
        <dbReference type="ARBA" id="ARBA00022679"/>
    </source>
</evidence>
<feature type="domain" description="Histidine kinase/HSP90-like ATPase" evidence="10">
    <location>
        <begin position="312"/>
        <end position="400"/>
    </location>
</feature>
<sequence>MDALETIARAPRRPTRVDVLITAPLLTWAVIEAFTASGPGLLWQRVLFAVCVTLPLVLRRRAPVAVMAVLIGVLMVRIWLIPGREDSTFPFPSLLVATFSAALHARSRAVAVAAGIAPVLAMLSLFPLGYHESPTSIGQMFILGFFVAGAWAGGWLVRLRAAQAAAARADSARLADEAAAARWESVRLAQEAVVAERARIARELHDVVAHSLSIVAVQAGAAEELIGLDPDSARAHIAAARRTAREALTEMRHVLDVQREGGPAAAVALAPQPTLERVADLVDEVSAAGLPVRLVIDGERGTVSAGVDLAGYRIVQEALTNVRRHAGAVETSVRIGYGDRWIELEIRNAAGPDGDRAGARTAGSGRGLVGMRERVRLYGGTVTAGPDGDGFAVHARLPREPQ</sequence>
<comment type="catalytic activity">
    <reaction evidence="1">
        <text>ATP + protein L-histidine = ADP + protein N-phospho-L-histidine.</text>
        <dbReference type="EC" id="2.7.13.3"/>
    </reaction>
</comment>
<keyword evidence="4" id="KW-0808">Transferase</keyword>
<evidence type="ECO:0000313" key="13">
    <source>
        <dbReference type="EMBL" id="GAA1773124.1"/>
    </source>
</evidence>
<evidence type="ECO:0000256" key="9">
    <source>
        <dbReference type="SAM" id="Phobius"/>
    </source>
</evidence>
<keyword evidence="7" id="KW-0067">ATP-binding</keyword>
<dbReference type="InterPro" id="IPR055558">
    <property type="entry name" value="DUF7134"/>
</dbReference>
<gene>
    <name evidence="13" type="ORF">GCM10009681_50820</name>
</gene>
<organism evidence="13 14">
    <name type="scientific">Luedemannella helvata</name>
    <dbReference type="NCBI Taxonomy" id="349315"/>
    <lineage>
        <taxon>Bacteria</taxon>
        <taxon>Bacillati</taxon>
        <taxon>Actinomycetota</taxon>
        <taxon>Actinomycetes</taxon>
        <taxon>Micromonosporales</taxon>
        <taxon>Micromonosporaceae</taxon>
        <taxon>Luedemannella</taxon>
    </lineage>
</organism>